<keyword evidence="2" id="KW-0472">Membrane</keyword>
<keyword evidence="2" id="KW-1133">Transmembrane helix</keyword>
<evidence type="ECO:0000256" key="2">
    <source>
        <dbReference type="SAM" id="Phobius"/>
    </source>
</evidence>
<feature type="compositionally biased region" description="Basic residues" evidence="1">
    <location>
        <begin position="126"/>
        <end position="138"/>
    </location>
</feature>
<dbReference type="AlphaFoldDB" id="A0A1H7WJ10"/>
<evidence type="ECO:0000313" key="4">
    <source>
        <dbReference type="Proteomes" id="UP000183015"/>
    </source>
</evidence>
<reference evidence="4" key="1">
    <citation type="submission" date="2016-10" db="EMBL/GenBank/DDBJ databases">
        <authorList>
            <person name="Varghese N."/>
        </authorList>
    </citation>
    <scope>NUCLEOTIDE SEQUENCE [LARGE SCALE GENOMIC DNA]</scope>
    <source>
        <strain evidence="4">DSM 45096 / BCRC 16803 / CGMCC 4.1857 / CIP 109030 / JCM 12277 / KCTC 19219 / NBRC 100920 / 33214</strain>
    </source>
</reference>
<keyword evidence="4" id="KW-1185">Reference proteome</keyword>
<dbReference type="RefSeq" id="WP_042446530.1">
    <property type="nucleotide sequence ID" value="NZ_BBPN01000011.1"/>
</dbReference>
<dbReference type="Proteomes" id="UP000183015">
    <property type="component" value="Unassembled WGS sequence"/>
</dbReference>
<evidence type="ECO:0000313" key="3">
    <source>
        <dbReference type="EMBL" id="SEM21471.1"/>
    </source>
</evidence>
<proteinExistence type="predicted"/>
<keyword evidence="2" id="KW-0812">Transmembrane</keyword>
<feature type="transmembrane region" description="Helical" evidence="2">
    <location>
        <begin position="46"/>
        <end position="65"/>
    </location>
</feature>
<accession>A0A1H7WJ10</accession>
<name>A0A1H7WJ10_STRJI</name>
<dbReference type="EMBL" id="FOAZ01000020">
    <property type="protein sequence ID" value="SEM21471.1"/>
    <property type="molecule type" value="Genomic_DNA"/>
</dbReference>
<feature type="region of interest" description="Disordered" evidence="1">
    <location>
        <begin position="98"/>
        <end position="169"/>
    </location>
</feature>
<sequence length="196" mass="20677">MQSNDEREDLGSSAAKPSPGHWLPTGCLGIGTVGTGSLAFTHARGWVIAVVVAVSAVCALLAALVPQESQHKVDWWRLILERRRTHVQFPDVTPVAAVEAGPPADGSAVDPSCAPASIAGSDRSRMPRGKPPRRRRLPRTPASQPPRGGPLCGQRTAVVPGGTSTGTPFRTASWRRRWASAGWARPSCPSDGHVCS</sequence>
<gene>
    <name evidence="3" type="ORF">SAMN05414137_120196</name>
</gene>
<protein>
    <submittedName>
        <fullName evidence="3">Uncharacterized protein</fullName>
    </submittedName>
</protein>
<organism evidence="3 4">
    <name type="scientific">Streptacidiphilus jiangxiensis</name>
    <dbReference type="NCBI Taxonomy" id="235985"/>
    <lineage>
        <taxon>Bacteria</taxon>
        <taxon>Bacillati</taxon>
        <taxon>Actinomycetota</taxon>
        <taxon>Actinomycetes</taxon>
        <taxon>Kitasatosporales</taxon>
        <taxon>Streptomycetaceae</taxon>
        <taxon>Streptacidiphilus</taxon>
    </lineage>
</organism>
<evidence type="ECO:0000256" key="1">
    <source>
        <dbReference type="SAM" id="MobiDB-lite"/>
    </source>
</evidence>